<evidence type="ECO:0000313" key="3">
    <source>
        <dbReference type="EMBL" id="WPU64594.1"/>
    </source>
</evidence>
<evidence type="ECO:0000313" key="4">
    <source>
        <dbReference type="Proteomes" id="UP001324634"/>
    </source>
</evidence>
<dbReference type="AlphaFoldDB" id="A0AAX4HMT1"/>
<feature type="signal peptide" evidence="2">
    <location>
        <begin position="1"/>
        <end position="23"/>
    </location>
</feature>
<evidence type="ECO:0008006" key="5">
    <source>
        <dbReference type="Google" id="ProtNLM"/>
    </source>
</evidence>
<dbReference type="Proteomes" id="UP001324634">
    <property type="component" value="Chromosome"/>
</dbReference>
<name>A0AAX4HMT1_9BACT</name>
<feature type="compositionally biased region" description="Polar residues" evidence="1">
    <location>
        <begin position="291"/>
        <end position="307"/>
    </location>
</feature>
<organism evidence="3 4">
    <name type="scientific">Peredibacter starrii</name>
    <dbReference type="NCBI Taxonomy" id="28202"/>
    <lineage>
        <taxon>Bacteria</taxon>
        <taxon>Pseudomonadati</taxon>
        <taxon>Bdellovibrionota</taxon>
        <taxon>Bacteriovoracia</taxon>
        <taxon>Bacteriovoracales</taxon>
        <taxon>Bacteriovoracaceae</taxon>
        <taxon>Peredibacter</taxon>
    </lineage>
</organism>
<feature type="region of interest" description="Disordered" evidence="1">
    <location>
        <begin position="281"/>
        <end position="307"/>
    </location>
</feature>
<dbReference type="KEGG" id="psti:SOO65_18020"/>
<evidence type="ECO:0000256" key="2">
    <source>
        <dbReference type="SAM" id="SignalP"/>
    </source>
</evidence>
<reference evidence="3 4" key="1">
    <citation type="submission" date="2023-11" db="EMBL/GenBank/DDBJ databases">
        <title>Peredibacter starrii A3.12.</title>
        <authorList>
            <person name="Mitchell R.J."/>
        </authorList>
    </citation>
    <scope>NUCLEOTIDE SEQUENCE [LARGE SCALE GENOMIC DNA]</scope>
    <source>
        <strain evidence="3 4">A3.12</strain>
    </source>
</reference>
<evidence type="ECO:0000256" key="1">
    <source>
        <dbReference type="SAM" id="MobiDB-lite"/>
    </source>
</evidence>
<protein>
    <recommendedName>
        <fullName evidence="5">FecR protein domain-containing protein</fullName>
    </recommendedName>
</protein>
<keyword evidence="2" id="KW-0732">Signal</keyword>
<accession>A0AAX4HMT1</accession>
<dbReference type="RefSeq" id="WP_321393668.1">
    <property type="nucleotide sequence ID" value="NZ_CP139487.1"/>
</dbReference>
<sequence length="342" mass="37514">MKTSLTKLSSSFLLLSFSLAVYAKPVAQVTELNGTVFVVTPEGKTSALKVNQHIEEKSEVMVEEGASVTLNDYFDATYHMTGGSHLKFFNKSVQLKKGKTWIQSVNARHPLALTTANAAVDFWKGEFITTFDQATSRSQVLVVNGEVEVSNVLDKNMKYTVAAGTFSLIDPEVENGIPRTPTKVGLASLNKALSEFKQLPEKIKAEEPQARSIASVEEKAPAPVKKGEIIFISTNRLPASVSGSAHKYYKQKVTTKKVVVDAAPVPIRIFGTSYQKTEPYVAPTEAPRQPASIQSVGPETSKKMPQTSVLNQEFGDSLKKHTAEQPKYSKELEKLIDDLKSY</sequence>
<keyword evidence="4" id="KW-1185">Reference proteome</keyword>
<gene>
    <name evidence="3" type="ORF">SOO65_18020</name>
</gene>
<proteinExistence type="predicted"/>
<dbReference type="EMBL" id="CP139487">
    <property type="protein sequence ID" value="WPU64594.1"/>
    <property type="molecule type" value="Genomic_DNA"/>
</dbReference>
<feature type="chain" id="PRO_5043780299" description="FecR protein domain-containing protein" evidence="2">
    <location>
        <begin position="24"/>
        <end position="342"/>
    </location>
</feature>